<protein>
    <submittedName>
        <fullName evidence="2">N-acetyltransferase</fullName>
    </submittedName>
</protein>
<proteinExistence type="predicted"/>
<dbReference type="Proteomes" id="UP000278746">
    <property type="component" value="Unassembled WGS sequence"/>
</dbReference>
<dbReference type="SUPFAM" id="SSF55729">
    <property type="entry name" value="Acyl-CoA N-acyltransferases (Nat)"/>
    <property type="match status" value="1"/>
</dbReference>
<feature type="domain" description="N-acetyltransferase" evidence="1">
    <location>
        <begin position="36"/>
        <end position="182"/>
    </location>
</feature>
<keyword evidence="3" id="KW-1185">Reference proteome</keyword>
<organism evidence="2 3">
    <name type="scientific">Alteribacter keqinensis</name>
    <dbReference type="NCBI Taxonomy" id="2483800"/>
    <lineage>
        <taxon>Bacteria</taxon>
        <taxon>Bacillati</taxon>
        <taxon>Bacillota</taxon>
        <taxon>Bacilli</taxon>
        <taxon>Bacillales</taxon>
        <taxon>Bacillaceae</taxon>
        <taxon>Alteribacter</taxon>
    </lineage>
</organism>
<sequence>MQSRIHIDSGVFIEVKTMKKEAFTFVRLRRKHAEEIVFWKYPEPYGLYNLDPTTDCINELIKEDYYACLDHGGKVIGFCCVGEEARVPGGYKEGIYRDARYLDVGIGMKPALTGNGLGKTFFSQVLTFLSDTYGTKRFRLVVATFNKRAIRLYRSLGFTDEKVFYSQVKEKPATFLCMIKEM</sequence>
<gene>
    <name evidence="2" type="ORF">EBO34_16135</name>
</gene>
<dbReference type="EMBL" id="RHIB01000003">
    <property type="protein sequence ID" value="RNA66742.1"/>
    <property type="molecule type" value="Genomic_DNA"/>
</dbReference>
<keyword evidence="2" id="KW-0808">Transferase</keyword>
<comment type="caution">
    <text evidence="2">The sequence shown here is derived from an EMBL/GenBank/DDBJ whole genome shotgun (WGS) entry which is preliminary data.</text>
</comment>
<dbReference type="OrthoDB" id="423921at2"/>
<dbReference type="InterPro" id="IPR016181">
    <property type="entry name" value="Acyl_CoA_acyltransferase"/>
</dbReference>
<evidence type="ECO:0000259" key="1">
    <source>
        <dbReference type="PROSITE" id="PS51186"/>
    </source>
</evidence>
<evidence type="ECO:0000313" key="2">
    <source>
        <dbReference type="EMBL" id="RNA66742.1"/>
    </source>
</evidence>
<name>A0A3M7TMQ5_9BACI</name>
<accession>A0A3M7TMQ5</accession>
<dbReference type="Gene3D" id="3.40.630.30">
    <property type="match status" value="1"/>
</dbReference>
<reference evidence="2 3" key="1">
    <citation type="submission" date="2018-10" db="EMBL/GenBank/DDBJ databases">
        <title>Bacillus Keqinensis sp. nov., a moderately halophilic bacterium isolated from a saline-alkaline lake.</title>
        <authorList>
            <person name="Wang H."/>
        </authorList>
    </citation>
    <scope>NUCLEOTIDE SEQUENCE [LARGE SCALE GENOMIC DNA]</scope>
    <source>
        <strain evidence="2 3">KQ-3</strain>
    </source>
</reference>
<dbReference type="AlphaFoldDB" id="A0A3M7TMQ5"/>
<dbReference type="GO" id="GO:0016747">
    <property type="term" value="F:acyltransferase activity, transferring groups other than amino-acyl groups"/>
    <property type="evidence" value="ECO:0007669"/>
    <property type="project" value="InterPro"/>
</dbReference>
<evidence type="ECO:0000313" key="3">
    <source>
        <dbReference type="Proteomes" id="UP000278746"/>
    </source>
</evidence>
<dbReference type="Pfam" id="PF00583">
    <property type="entry name" value="Acetyltransf_1"/>
    <property type="match status" value="1"/>
</dbReference>
<dbReference type="PROSITE" id="PS51186">
    <property type="entry name" value="GNAT"/>
    <property type="match status" value="1"/>
</dbReference>
<dbReference type="InterPro" id="IPR000182">
    <property type="entry name" value="GNAT_dom"/>
</dbReference>